<dbReference type="PANTHER" id="PTHR43791:SF6">
    <property type="entry name" value="TRANSPORTER, PUTATIVE (AFU_ORTHOLOGUE AFUA_1G16690)-RELATED"/>
    <property type="match status" value="1"/>
</dbReference>
<dbReference type="Gene3D" id="1.20.1250.20">
    <property type="entry name" value="MFS general substrate transporter like domains"/>
    <property type="match status" value="1"/>
</dbReference>
<evidence type="ECO:0000313" key="6">
    <source>
        <dbReference type="EMBL" id="THU90119.1"/>
    </source>
</evidence>
<dbReference type="InterPro" id="IPR036259">
    <property type="entry name" value="MFS_trans_sf"/>
</dbReference>
<dbReference type="Proteomes" id="UP000297245">
    <property type="component" value="Unassembled WGS sequence"/>
</dbReference>
<organism evidence="6 7">
    <name type="scientific">Dendrothele bispora (strain CBS 962.96)</name>
    <dbReference type="NCBI Taxonomy" id="1314807"/>
    <lineage>
        <taxon>Eukaryota</taxon>
        <taxon>Fungi</taxon>
        <taxon>Dikarya</taxon>
        <taxon>Basidiomycota</taxon>
        <taxon>Agaricomycotina</taxon>
        <taxon>Agaricomycetes</taxon>
        <taxon>Agaricomycetidae</taxon>
        <taxon>Agaricales</taxon>
        <taxon>Agaricales incertae sedis</taxon>
        <taxon>Dendrothele</taxon>
    </lineage>
</organism>
<reference evidence="6 7" key="1">
    <citation type="journal article" date="2019" name="Nat. Ecol. Evol.">
        <title>Megaphylogeny resolves global patterns of mushroom evolution.</title>
        <authorList>
            <person name="Varga T."/>
            <person name="Krizsan K."/>
            <person name="Foldi C."/>
            <person name="Dima B."/>
            <person name="Sanchez-Garcia M."/>
            <person name="Sanchez-Ramirez S."/>
            <person name="Szollosi G.J."/>
            <person name="Szarkandi J.G."/>
            <person name="Papp V."/>
            <person name="Albert L."/>
            <person name="Andreopoulos W."/>
            <person name="Angelini C."/>
            <person name="Antonin V."/>
            <person name="Barry K.W."/>
            <person name="Bougher N.L."/>
            <person name="Buchanan P."/>
            <person name="Buyck B."/>
            <person name="Bense V."/>
            <person name="Catcheside P."/>
            <person name="Chovatia M."/>
            <person name="Cooper J."/>
            <person name="Damon W."/>
            <person name="Desjardin D."/>
            <person name="Finy P."/>
            <person name="Geml J."/>
            <person name="Haridas S."/>
            <person name="Hughes K."/>
            <person name="Justo A."/>
            <person name="Karasinski D."/>
            <person name="Kautmanova I."/>
            <person name="Kiss B."/>
            <person name="Kocsube S."/>
            <person name="Kotiranta H."/>
            <person name="LaButti K.M."/>
            <person name="Lechner B.E."/>
            <person name="Liimatainen K."/>
            <person name="Lipzen A."/>
            <person name="Lukacs Z."/>
            <person name="Mihaltcheva S."/>
            <person name="Morgado L.N."/>
            <person name="Niskanen T."/>
            <person name="Noordeloos M.E."/>
            <person name="Ohm R.A."/>
            <person name="Ortiz-Santana B."/>
            <person name="Ovrebo C."/>
            <person name="Racz N."/>
            <person name="Riley R."/>
            <person name="Savchenko A."/>
            <person name="Shiryaev A."/>
            <person name="Soop K."/>
            <person name="Spirin V."/>
            <person name="Szebenyi C."/>
            <person name="Tomsovsky M."/>
            <person name="Tulloss R.E."/>
            <person name="Uehling J."/>
            <person name="Grigoriev I.V."/>
            <person name="Vagvolgyi C."/>
            <person name="Papp T."/>
            <person name="Martin F.M."/>
            <person name="Miettinen O."/>
            <person name="Hibbett D.S."/>
            <person name="Nagy L.G."/>
        </authorList>
    </citation>
    <scope>NUCLEOTIDE SEQUENCE [LARGE SCALE GENOMIC DNA]</scope>
    <source>
        <strain evidence="6 7">CBS 962.96</strain>
    </source>
</reference>
<evidence type="ECO:0000256" key="1">
    <source>
        <dbReference type="ARBA" id="ARBA00004141"/>
    </source>
</evidence>
<sequence length="65" mass="7218">MMQVPSNIFILDTKPSKYLPSCMVVRGIMSVCTGFTTNFFGALCTRFLIGFVEGGVLSWSSFLNR</sequence>
<evidence type="ECO:0000256" key="2">
    <source>
        <dbReference type="ARBA" id="ARBA00022448"/>
    </source>
</evidence>
<evidence type="ECO:0000256" key="5">
    <source>
        <dbReference type="ARBA" id="ARBA00023136"/>
    </source>
</evidence>
<keyword evidence="5" id="KW-0472">Membrane</keyword>
<evidence type="ECO:0000256" key="4">
    <source>
        <dbReference type="ARBA" id="ARBA00022989"/>
    </source>
</evidence>
<name>A0A4S8LLK0_DENBC</name>
<dbReference type="SUPFAM" id="SSF103473">
    <property type="entry name" value="MFS general substrate transporter"/>
    <property type="match status" value="1"/>
</dbReference>
<keyword evidence="3" id="KW-0812">Transmembrane</keyword>
<protein>
    <recommendedName>
        <fullName evidence="8">Major facilitator superfamily (MFS) profile domain-containing protein</fullName>
    </recommendedName>
</protein>
<dbReference type="AlphaFoldDB" id="A0A4S8LLK0"/>
<accession>A0A4S8LLK0</accession>
<dbReference type="GO" id="GO:0016020">
    <property type="term" value="C:membrane"/>
    <property type="evidence" value="ECO:0007669"/>
    <property type="project" value="UniProtKB-SubCell"/>
</dbReference>
<proteinExistence type="predicted"/>
<dbReference type="EMBL" id="ML179345">
    <property type="protein sequence ID" value="THU90119.1"/>
    <property type="molecule type" value="Genomic_DNA"/>
</dbReference>
<keyword evidence="2" id="KW-0813">Transport</keyword>
<gene>
    <name evidence="6" type="ORF">K435DRAFT_275323</name>
</gene>
<keyword evidence="4" id="KW-1133">Transmembrane helix</keyword>
<dbReference type="PANTHER" id="PTHR43791">
    <property type="entry name" value="PERMEASE-RELATED"/>
    <property type="match status" value="1"/>
</dbReference>
<evidence type="ECO:0008006" key="8">
    <source>
        <dbReference type="Google" id="ProtNLM"/>
    </source>
</evidence>
<evidence type="ECO:0000313" key="7">
    <source>
        <dbReference type="Proteomes" id="UP000297245"/>
    </source>
</evidence>
<evidence type="ECO:0000256" key="3">
    <source>
        <dbReference type="ARBA" id="ARBA00022692"/>
    </source>
</evidence>
<dbReference type="GO" id="GO:0022857">
    <property type="term" value="F:transmembrane transporter activity"/>
    <property type="evidence" value="ECO:0007669"/>
    <property type="project" value="TreeGrafter"/>
</dbReference>
<comment type="subcellular location">
    <subcellularLocation>
        <location evidence="1">Membrane</location>
        <topology evidence="1">Multi-pass membrane protein</topology>
    </subcellularLocation>
</comment>
<dbReference type="OrthoDB" id="2985014at2759"/>
<keyword evidence="7" id="KW-1185">Reference proteome</keyword>